<dbReference type="GO" id="GO:0005886">
    <property type="term" value="C:plasma membrane"/>
    <property type="evidence" value="ECO:0007669"/>
    <property type="project" value="TreeGrafter"/>
</dbReference>
<dbReference type="InterPro" id="IPR045349">
    <property type="entry name" value="SLC41A1-3"/>
</dbReference>
<keyword evidence="7" id="KW-0406">Ion transport</keyword>
<feature type="transmembrane region" description="Helical" evidence="10">
    <location>
        <begin position="415"/>
        <end position="437"/>
    </location>
</feature>
<feature type="transmembrane region" description="Helical" evidence="10">
    <location>
        <begin position="502"/>
        <end position="526"/>
    </location>
</feature>
<feature type="compositionally biased region" description="Polar residues" evidence="9">
    <location>
        <begin position="1"/>
        <end position="14"/>
    </location>
</feature>
<evidence type="ECO:0000256" key="5">
    <source>
        <dbReference type="ARBA" id="ARBA00022842"/>
    </source>
</evidence>
<evidence type="ECO:0000256" key="6">
    <source>
        <dbReference type="ARBA" id="ARBA00022989"/>
    </source>
</evidence>
<keyword evidence="3" id="KW-0813">Transport</keyword>
<evidence type="ECO:0000313" key="13">
    <source>
        <dbReference type="Proteomes" id="UP000249723"/>
    </source>
</evidence>
<reference evidence="13" key="1">
    <citation type="submission" date="2016-10" db="EMBL/GenBank/DDBJ databases">
        <authorList>
            <person name="Jeantristanb JTB J.-T."/>
            <person name="Ricardo R."/>
        </authorList>
    </citation>
    <scope>NUCLEOTIDE SEQUENCE [LARGE SCALE GENOMIC DNA]</scope>
</reference>
<evidence type="ECO:0000256" key="9">
    <source>
        <dbReference type="SAM" id="MobiDB-lite"/>
    </source>
</evidence>
<comment type="subcellular location">
    <subcellularLocation>
        <location evidence="1">Membrane</location>
        <topology evidence="1">Multi-pass membrane protein</topology>
    </subcellularLocation>
</comment>
<feature type="transmembrane region" description="Helical" evidence="10">
    <location>
        <begin position="379"/>
        <end position="403"/>
    </location>
</feature>
<evidence type="ECO:0000256" key="8">
    <source>
        <dbReference type="ARBA" id="ARBA00023136"/>
    </source>
</evidence>
<feature type="region of interest" description="Disordered" evidence="9">
    <location>
        <begin position="1"/>
        <end position="137"/>
    </location>
</feature>
<evidence type="ECO:0000256" key="4">
    <source>
        <dbReference type="ARBA" id="ARBA00022692"/>
    </source>
</evidence>
<keyword evidence="8 10" id="KW-0472">Membrane</keyword>
<dbReference type="InterPro" id="IPR006667">
    <property type="entry name" value="SLC41_membr_dom"/>
</dbReference>
<feature type="domain" description="SLC41A/MgtE integral membrane" evidence="11">
    <location>
        <begin position="211"/>
        <end position="371"/>
    </location>
</feature>
<feature type="transmembrane region" description="Helical" evidence="10">
    <location>
        <begin position="532"/>
        <end position="558"/>
    </location>
</feature>
<dbReference type="AlphaFoldDB" id="A0A2X0KTZ2"/>
<evidence type="ECO:0000313" key="12">
    <source>
        <dbReference type="EMBL" id="SCZ95798.1"/>
    </source>
</evidence>
<feature type="transmembrane region" description="Helical" evidence="10">
    <location>
        <begin position="353"/>
        <end position="373"/>
    </location>
</feature>
<comment type="similarity">
    <text evidence="2">Belongs to the SLC41A transporter family.</text>
</comment>
<evidence type="ECO:0000256" key="1">
    <source>
        <dbReference type="ARBA" id="ARBA00004141"/>
    </source>
</evidence>
<evidence type="ECO:0000256" key="7">
    <source>
        <dbReference type="ARBA" id="ARBA00023065"/>
    </source>
</evidence>
<keyword evidence="13" id="KW-1185">Reference proteome</keyword>
<dbReference type="InterPro" id="IPR036739">
    <property type="entry name" value="SLC41_membr_dom_sf"/>
</dbReference>
<evidence type="ECO:0000256" key="3">
    <source>
        <dbReference type="ARBA" id="ARBA00022448"/>
    </source>
</evidence>
<dbReference type="PANTHER" id="PTHR16228">
    <property type="entry name" value="DIVALENT CATION TRANSPORTER SOLUTE CARRIER FAMILY 41"/>
    <property type="match status" value="1"/>
</dbReference>
<sequence>MVPSLSSTRGSSDESSPAFAAPPPPPPISAPAATLGRHSSSEPASTALKPPPIHPDDEPEIQSLLEKHADHDDEDTNSDDDEADQLAMTDAHSSLPGFKALSGRDSSERKQAMTSTDTIPGRHRKSTSSSMDSWNSERQKATLMREMLLQVSQHHPCFGPSFSFLTRIRFTRQTFPVLLLCMVTALVVGELLEHMQQWRVFVRIEELFILIPILLNLKGNLGKFVLSSGCKMNLAARFSTSANIGELDLRPTRRALVLGNLALIQVQALIVSLISGLLAFILGVMSRSGVQHHLQHPVHKLGQAEHLRGGYFEALLVLCVSMLAAGLSSAILGGFMCALVVLCRRLKINPDNLATPLASALGDMVTLVLLGGLSSLFALFMGTLVSTAVFLLLLVAIAVNVVLTFRNTYVQELLTVGWAPLFIAMAISSCVASFIAASPPLSDSTLVSSERSGSGLVLEAYVNRFEGFALFAPVFTALSGSAGAIFVSRISTALHSSHREPYGLVAFALFALTTPVMWILLPFAWITGVKMSWTFIGAFLVATVVQMVVSLALAYYTATTLWKLDYDPDVYALPLLSSFLDVTGQLALVAAFTVAGGMGSKVVSGEAVEGVVGTIATTEEVTTIAEWGERVFRRWWVG</sequence>
<evidence type="ECO:0000259" key="11">
    <source>
        <dbReference type="Pfam" id="PF01769"/>
    </source>
</evidence>
<feature type="transmembrane region" description="Helical" evidence="10">
    <location>
        <begin position="570"/>
        <end position="595"/>
    </location>
</feature>
<feature type="transmembrane region" description="Helical" evidence="10">
    <location>
        <begin position="315"/>
        <end position="341"/>
    </location>
</feature>
<name>A0A2X0KTZ2_9BASI</name>
<dbReference type="EMBL" id="FMWP01000087">
    <property type="protein sequence ID" value="SCZ95798.1"/>
    <property type="molecule type" value="Genomic_DNA"/>
</dbReference>
<feature type="transmembrane region" description="Helical" evidence="10">
    <location>
        <begin position="174"/>
        <end position="192"/>
    </location>
</feature>
<keyword evidence="5" id="KW-0460">Magnesium</keyword>
<feature type="compositionally biased region" description="Pro residues" evidence="9">
    <location>
        <begin position="20"/>
        <end position="29"/>
    </location>
</feature>
<gene>
    <name evidence="12" type="ORF">BZ3500_MVSOF-1268-A1-R1_CHR8-1G09805</name>
</gene>
<feature type="transmembrane region" description="Helical" evidence="10">
    <location>
        <begin position="468"/>
        <end position="490"/>
    </location>
</feature>
<feature type="compositionally biased region" description="Acidic residues" evidence="9">
    <location>
        <begin position="72"/>
        <end position="84"/>
    </location>
</feature>
<proteinExistence type="inferred from homology"/>
<protein>
    <submittedName>
        <fullName evidence="12">BZ3500_MvSof-1268-A1-R1_Chr8-1g09805 protein</fullName>
    </submittedName>
</protein>
<evidence type="ECO:0000256" key="10">
    <source>
        <dbReference type="SAM" id="Phobius"/>
    </source>
</evidence>
<dbReference type="Pfam" id="PF01769">
    <property type="entry name" value="MgtE"/>
    <property type="match status" value="2"/>
</dbReference>
<evidence type="ECO:0000256" key="2">
    <source>
        <dbReference type="ARBA" id="ARBA00009749"/>
    </source>
</evidence>
<accession>A0A2X0KTZ2</accession>
<dbReference type="SUPFAM" id="SSF161093">
    <property type="entry name" value="MgtE membrane domain-like"/>
    <property type="match status" value="2"/>
</dbReference>
<feature type="domain" description="SLC41A/MgtE integral membrane" evidence="11">
    <location>
        <begin position="473"/>
        <end position="590"/>
    </location>
</feature>
<dbReference type="GO" id="GO:0008324">
    <property type="term" value="F:monoatomic cation transmembrane transporter activity"/>
    <property type="evidence" value="ECO:0007669"/>
    <property type="project" value="InterPro"/>
</dbReference>
<dbReference type="Gene3D" id="1.10.357.20">
    <property type="entry name" value="SLC41 divalent cation transporters, integral membrane domain"/>
    <property type="match status" value="2"/>
</dbReference>
<keyword evidence="6 10" id="KW-1133">Transmembrane helix</keyword>
<feature type="transmembrane region" description="Helical" evidence="10">
    <location>
        <begin position="257"/>
        <end position="282"/>
    </location>
</feature>
<organism evidence="12 13">
    <name type="scientific">Microbotryum saponariae</name>
    <dbReference type="NCBI Taxonomy" id="289078"/>
    <lineage>
        <taxon>Eukaryota</taxon>
        <taxon>Fungi</taxon>
        <taxon>Dikarya</taxon>
        <taxon>Basidiomycota</taxon>
        <taxon>Pucciniomycotina</taxon>
        <taxon>Microbotryomycetes</taxon>
        <taxon>Microbotryales</taxon>
        <taxon>Microbotryaceae</taxon>
        <taxon>Microbotryum</taxon>
    </lineage>
</organism>
<keyword evidence="4 10" id="KW-0812">Transmembrane</keyword>
<dbReference type="OrthoDB" id="666972at2759"/>
<dbReference type="PANTHER" id="PTHR16228:SF7">
    <property type="entry name" value="SLC41A_MGTE INTEGRAL MEMBRANE DOMAIN-CONTAINING PROTEIN"/>
    <property type="match status" value="1"/>
</dbReference>
<dbReference type="Proteomes" id="UP000249723">
    <property type="component" value="Unassembled WGS sequence"/>
</dbReference>